<reference evidence="3" key="1">
    <citation type="submission" date="2016-06" db="UniProtKB">
        <authorList>
            <consortium name="WormBaseParasite"/>
        </authorList>
    </citation>
    <scope>IDENTIFICATION</scope>
</reference>
<dbReference type="AlphaFoldDB" id="A0A183HDX3"/>
<dbReference type="STRING" id="387005.A0A183HDX3"/>
<organism evidence="3">
    <name type="scientific">Onchocerca flexuosa</name>
    <dbReference type="NCBI Taxonomy" id="387005"/>
    <lineage>
        <taxon>Eukaryota</taxon>
        <taxon>Metazoa</taxon>
        <taxon>Ecdysozoa</taxon>
        <taxon>Nematoda</taxon>
        <taxon>Chromadorea</taxon>
        <taxon>Rhabditida</taxon>
        <taxon>Spirurina</taxon>
        <taxon>Spiruromorpha</taxon>
        <taxon>Filarioidea</taxon>
        <taxon>Onchocercidae</taxon>
        <taxon>Onchocerca</taxon>
    </lineage>
</organism>
<gene>
    <name evidence="1" type="ORF">OFLC_LOCUS5686</name>
</gene>
<proteinExistence type="predicted"/>
<dbReference type="EMBL" id="UZAJ01005018">
    <property type="protein sequence ID" value="VDO43963.1"/>
    <property type="molecule type" value="Genomic_DNA"/>
</dbReference>
<sequence length="75" mass="8835">MLEIMKMILWTVFNIFLLFATISADLYSSLASLKALIGIEKDITIMINDYVKKELERLDYLKKIFKIQFAQEVQE</sequence>
<protein>
    <submittedName>
        <fullName evidence="1 3">Uncharacterized protein</fullName>
    </submittedName>
</protein>
<evidence type="ECO:0000313" key="1">
    <source>
        <dbReference type="EMBL" id="VDO43963.1"/>
    </source>
</evidence>
<evidence type="ECO:0000313" key="2">
    <source>
        <dbReference type="Proteomes" id="UP000267606"/>
    </source>
</evidence>
<reference evidence="1 2" key="2">
    <citation type="submission" date="2018-11" db="EMBL/GenBank/DDBJ databases">
        <authorList>
            <consortium name="Pathogen Informatics"/>
        </authorList>
    </citation>
    <scope>NUCLEOTIDE SEQUENCE [LARGE SCALE GENOMIC DNA]</scope>
</reference>
<keyword evidence="2" id="KW-1185">Reference proteome</keyword>
<dbReference type="WBParaSite" id="OFLC_0000568401-mRNA-1">
    <property type="protein sequence ID" value="OFLC_0000568401-mRNA-1"/>
    <property type="gene ID" value="OFLC_0000568401"/>
</dbReference>
<evidence type="ECO:0000313" key="3">
    <source>
        <dbReference type="WBParaSite" id="OFLC_0000568401-mRNA-1"/>
    </source>
</evidence>
<accession>A0A183HDX3</accession>
<name>A0A183HDX3_9BILA</name>
<dbReference type="Proteomes" id="UP000267606">
    <property type="component" value="Unassembled WGS sequence"/>
</dbReference>